<keyword evidence="2" id="KW-0732">Signal</keyword>
<dbReference type="InterPro" id="IPR036249">
    <property type="entry name" value="Thioredoxin-like_sf"/>
</dbReference>
<accession>A0A225DHV2</accession>
<keyword evidence="4" id="KW-1185">Reference proteome</keyword>
<keyword evidence="1" id="KW-0175">Coiled coil</keyword>
<dbReference type="EMBL" id="NIDE01000007">
    <property type="protein sequence ID" value="OWK41051.1"/>
    <property type="molecule type" value="Genomic_DNA"/>
</dbReference>
<evidence type="ECO:0000313" key="3">
    <source>
        <dbReference type="EMBL" id="OWK41051.1"/>
    </source>
</evidence>
<feature type="coiled-coil region" evidence="1">
    <location>
        <begin position="158"/>
        <end position="185"/>
    </location>
</feature>
<dbReference type="InterPro" id="IPR013783">
    <property type="entry name" value="Ig-like_fold"/>
</dbReference>
<dbReference type="AlphaFoldDB" id="A0A225DHV2"/>
<protein>
    <recommendedName>
        <fullName evidence="5">Thioredoxin domain-containing protein</fullName>
    </recommendedName>
</protein>
<feature type="chain" id="PRO_5012736714" description="Thioredoxin domain-containing protein" evidence="2">
    <location>
        <begin position="23"/>
        <end position="595"/>
    </location>
</feature>
<evidence type="ECO:0008006" key="5">
    <source>
        <dbReference type="Google" id="ProtNLM"/>
    </source>
</evidence>
<dbReference type="Proteomes" id="UP000214646">
    <property type="component" value="Unassembled WGS sequence"/>
</dbReference>
<dbReference type="OrthoDB" id="253784at2"/>
<feature type="signal peptide" evidence="2">
    <location>
        <begin position="1"/>
        <end position="22"/>
    </location>
</feature>
<reference evidence="4" key="1">
    <citation type="submission" date="2017-06" db="EMBL/GenBank/DDBJ databases">
        <title>Genome analysis of Fimbriiglobus ruber SP5, the first member of the order Planctomycetales with confirmed chitinolytic capability.</title>
        <authorList>
            <person name="Ravin N.V."/>
            <person name="Rakitin A.L."/>
            <person name="Ivanova A.A."/>
            <person name="Beletsky A.V."/>
            <person name="Kulichevskaya I.S."/>
            <person name="Mardanov A.V."/>
            <person name="Dedysh S.N."/>
        </authorList>
    </citation>
    <scope>NUCLEOTIDE SEQUENCE [LARGE SCALE GENOMIC DNA]</scope>
    <source>
        <strain evidence="4">SP5</strain>
    </source>
</reference>
<proteinExistence type="predicted"/>
<dbReference type="Gene3D" id="2.60.40.10">
    <property type="entry name" value="Immunoglobulins"/>
    <property type="match status" value="1"/>
</dbReference>
<dbReference type="SUPFAM" id="SSF52833">
    <property type="entry name" value="Thioredoxin-like"/>
    <property type="match status" value="1"/>
</dbReference>
<dbReference type="RefSeq" id="WP_088256006.1">
    <property type="nucleotide sequence ID" value="NZ_NIDE01000007.1"/>
</dbReference>
<comment type="caution">
    <text evidence="3">The sequence shown here is derived from an EMBL/GenBank/DDBJ whole genome shotgun (WGS) entry which is preliminary data.</text>
</comment>
<gene>
    <name evidence="3" type="ORF">FRUB_04943</name>
</gene>
<evidence type="ECO:0000256" key="2">
    <source>
        <dbReference type="SAM" id="SignalP"/>
    </source>
</evidence>
<name>A0A225DHV2_9BACT</name>
<organism evidence="3 4">
    <name type="scientific">Fimbriiglobus ruber</name>
    <dbReference type="NCBI Taxonomy" id="1908690"/>
    <lineage>
        <taxon>Bacteria</taxon>
        <taxon>Pseudomonadati</taxon>
        <taxon>Planctomycetota</taxon>
        <taxon>Planctomycetia</taxon>
        <taxon>Gemmatales</taxon>
        <taxon>Gemmataceae</taxon>
        <taxon>Fimbriiglobus</taxon>
    </lineage>
</organism>
<evidence type="ECO:0000256" key="1">
    <source>
        <dbReference type="SAM" id="Coils"/>
    </source>
</evidence>
<evidence type="ECO:0000313" key="4">
    <source>
        <dbReference type="Proteomes" id="UP000214646"/>
    </source>
</evidence>
<sequence length="595" mass="63641">MKLRLALFVVAVFGTITLTAPAAEKPDLAGNWLLTYTARGGSTEVNVYILTIETKDGKPTATVAATPPKASPAKVKDFQISGRDVTLSLNNGNTFSGQLGDDAKPILGGYGNEQFQYRAKLTRTDKDAIDSATSKGVGLEQLTKAQQLAAKSVTLRFQARAEKDAEKKKELLAKAEEAQKDADGQVPALYREAVEKNAEHPAATDAALALLQSAAKWKVTPDEAKALLGLIDKQSAPYGPKYARFTAVAAAEVLASQKGLEAVAVDALRAATKTLTEADPATFQVRVLTAFKAALEGANQRDEIKALDARLTVLDTKLDEEYLATVPPFKPAAFAGRKDKAATRVAVMELFTGAQCPPCVAADVAFDALAKAYRPADLILLQYHMHIPGPDPLTNPATVGRWDYYREKFSGDIRGTPSTLFNGKPAAGGGGGMANAENKFEQYRKLIDPRLEETTAIKLGGTATRRGDTVEIAVEADGLEPADGLRLRLLVVEEVVKYVGGNKLRFHHQVVRAMPGGVDGVAVKDKAVKHAATASVGSIRTGLVKYLDDFAENERPFPSAVRPLDLKDLKVVALVQNDKTGEILQAVRIDVDAGK</sequence>